<dbReference type="InterPro" id="IPR013766">
    <property type="entry name" value="Thioredoxin_domain"/>
</dbReference>
<evidence type="ECO:0000256" key="5">
    <source>
        <dbReference type="ARBA" id="ARBA00023284"/>
    </source>
</evidence>
<keyword evidence="4" id="KW-1015">Disulfide bond</keyword>
<keyword evidence="7" id="KW-0812">Transmembrane</keyword>
<keyword evidence="5" id="KW-0676">Redox-active center</keyword>
<keyword evidence="7" id="KW-1133">Transmembrane helix</keyword>
<dbReference type="InterPro" id="IPR012336">
    <property type="entry name" value="Thioredoxin-like_fold"/>
</dbReference>
<dbReference type="Pfam" id="PF13462">
    <property type="entry name" value="Thioredoxin_4"/>
    <property type="match status" value="1"/>
</dbReference>
<evidence type="ECO:0000256" key="1">
    <source>
        <dbReference type="ARBA" id="ARBA00005791"/>
    </source>
</evidence>
<sequence length="255" mass="27704">MEEHNIHHGEHHTTHSDVHTAAKPSRFTLSLPSAIVIAGVLIAGAILIKSPNSANSAPNLAQNGQVPTAPQDIKLREVSNIDHVRGDLKTAKVVIVEYSDFECPFCQRFHSTMNQVMKEYSGKVAWVYRHFPLEFHTKSPKESEASECAASLGGNDAFWKFADRIFEISPTNNGLDPAELPKIAEFVGLDVQAFKKCLESGQFAERVASDLKEGAAAGVQGTPHSIIMTANGKKKIPLSGAQPIESVKQVIDSLL</sequence>
<dbReference type="InterPro" id="IPR036249">
    <property type="entry name" value="Thioredoxin-like_sf"/>
</dbReference>
<name>A0A0G0GXB9_9BACT</name>
<dbReference type="PANTHER" id="PTHR13887:SF14">
    <property type="entry name" value="DISULFIDE BOND FORMATION PROTEIN D"/>
    <property type="match status" value="1"/>
</dbReference>
<evidence type="ECO:0000256" key="4">
    <source>
        <dbReference type="ARBA" id="ARBA00023157"/>
    </source>
</evidence>
<feature type="domain" description="Thioredoxin" evidence="8">
    <location>
        <begin position="46"/>
        <end position="255"/>
    </location>
</feature>
<dbReference type="SUPFAM" id="SSF52833">
    <property type="entry name" value="Thioredoxin-like"/>
    <property type="match status" value="1"/>
</dbReference>
<dbReference type="Proteomes" id="UP000033876">
    <property type="component" value="Unassembled WGS sequence"/>
</dbReference>
<reference evidence="9 10" key="1">
    <citation type="journal article" date="2015" name="Nature">
        <title>rRNA introns, odd ribosomes, and small enigmatic genomes across a large radiation of phyla.</title>
        <authorList>
            <person name="Brown C.T."/>
            <person name="Hug L.A."/>
            <person name="Thomas B.C."/>
            <person name="Sharon I."/>
            <person name="Castelle C.J."/>
            <person name="Singh A."/>
            <person name="Wilkins M.J."/>
            <person name="Williams K.H."/>
            <person name="Banfield J.F."/>
        </authorList>
    </citation>
    <scope>NUCLEOTIDE SEQUENCE [LARGE SCALE GENOMIC DNA]</scope>
</reference>
<feature type="transmembrane region" description="Helical" evidence="7">
    <location>
        <begin position="29"/>
        <end position="48"/>
    </location>
</feature>
<dbReference type="PANTHER" id="PTHR13887">
    <property type="entry name" value="GLUTATHIONE S-TRANSFERASE KAPPA"/>
    <property type="match status" value="1"/>
</dbReference>
<comment type="similarity">
    <text evidence="1">Belongs to the thioredoxin family. DsbA subfamily.</text>
</comment>
<dbReference type="EMBL" id="LBTF01000010">
    <property type="protein sequence ID" value="KKQ35618.1"/>
    <property type="molecule type" value="Genomic_DNA"/>
</dbReference>
<accession>A0A0G0GXB9</accession>
<evidence type="ECO:0000256" key="3">
    <source>
        <dbReference type="ARBA" id="ARBA00023002"/>
    </source>
</evidence>
<evidence type="ECO:0000256" key="2">
    <source>
        <dbReference type="ARBA" id="ARBA00022729"/>
    </source>
</evidence>
<keyword evidence="7" id="KW-0472">Membrane</keyword>
<protein>
    <submittedName>
        <fullName evidence="9">Periplasmic thiol:disulfide interchange protein DsbA</fullName>
    </submittedName>
</protein>
<keyword evidence="3" id="KW-0560">Oxidoreductase</keyword>
<dbReference type="AlphaFoldDB" id="A0A0G0GXB9"/>
<evidence type="ECO:0000313" key="10">
    <source>
        <dbReference type="Proteomes" id="UP000033876"/>
    </source>
</evidence>
<keyword evidence="2" id="KW-0732">Signal</keyword>
<dbReference type="PROSITE" id="PS51352">
    <property type="entry name" value="THIOREDOXIN_2"/>
    <property type="match status" value="1"/>
</dbReference>
<dbReference type="GO" id="GO:0016491">
    <property type="term" value="F:oxidoreductase activity"/>
    <property type="evidence" value="ECO:0007669"/>
    <property type="project" value="UniProtKB-KW"/>
</dbReference>
<feature type="region of interest" description="Disordered" evidence="6">
    <location>
        <begin position="1"/>
        <end position="20"/>
    </location>
</feature>
<comment type="caution">
    <text evidence="9">The sequence shown here is derived from an EMBL/GenBank/DDBJ whole genome shotgun (WGS) entry which is preliminary data.</text>
</comment>
<organism evidence="9 10">
    <name type="scientific">Candidatus Nomurabacteria bacterium GW2011_GWB1_37_5</name>
    <dbReference type="NCBI Taxonomy" id="1618742"/>
    <lineage>
        <taxon>Bacteria</taxon>
        <taxon>Candidatus Nomuraibacteriota</taxon>
    </lineage>
</organism>
<evidence type="ECO:0000256" key="7">
    <source>
        <dbReference type="SAM" id="Phobius"/>
    </source>
</evidence>
<proteinExistence type="inferred from homology"/>
<evidence type="ECO:0000259" key="8">
    <source>
        <dbReference type="PROSITE" id="PS51352"/>
    </source>
</evidence>
<evidence type="ECO:0000256" key="6">
    <source>
        <dbReference type="SAM" id="MobiDB-lite"/>
    </source>
</evidence>
<gene>
    <name evidence="9" type="ORF">US50_C0010G0006</name>
</gene>
<evidence type="ECO:0000313" key="9">
    <source>
        <dbReference type="EMBL" id="KKQ35618.1"/>
    </source>
</evidence>
<dbReference type="Gene3D" id="3.40.30.10">
    <property type="entry name" value="Glutaredoxin"/>
    <property type="match status" value="1"/>
</dbReference>